<gene>
    <name evidence="2" type="ORF">Asera_41850</name>
</gene>
<accession>A0A810L4C4</accession>
<feature type="region of interest" description="Disordered" evidence="1">
    <location>
        <begin position="1"/>
        <end position="25"/>
    </location>
</feature>
<proteinExistence type="predicted"/>
<dbReference type="KEGG" id="aser:Asera_41850"/>
<evidence type="ECO:0000313" key="3">
    <source>
        <dbReference type="Proteomes" id="UP000680750"/>
    </source>
</evidence>
<evidence type="ECO:0000256" key="1">
    <source>
        <dbReference type="SAM" id="MobiDB-lite"/>
    </source>
</evidence>
<name>A0A810L4C4_9ACTN</name>
<dbReference type="EMBL" id="AP023354">
    <property type="protein sequence ID" value="BCJ30077.1"/>
    <property type="molecule type" value="Genomic_DNA"/>
</dbReference>
<feature type="compositionally biased region" description="Low complexity" evidence="1">
    <location>
        <begin position="15"/>
        <end position="25"/>
    </location>
</feature>
<reference evidence="2" key="1">
    <citation type="submission" date="2020-08" db="EMBL/GenBank/DDBJ databases">
        <title>Whole genome shotgun sequence of Actinocatenispora sera NBRC 101916.</title>
        <authorList>
            <person name="Komaki H."/>
            <person name="Tamura T."/>
        </authorList>
    </citation>
    <scope>NUCLEOTIDE SEQUENCE</scope>
    <source>
        <strain evidence="2">NBRC 101916</strain>
    </source>
</reference>
<keyword evidence="3" id="KW-1185">Reference proteome</keyword>
<organism evidence="2 3">
    <name type="scientific">Actinocatenispora sera</name>
    <dbReference type="NCBI Taxonomy" id="390989"/>
    <lineage>
        <taxon>Bacteria</taxon>
        <taxon>Bacillati</taxon>
        <taxon>Actinomycetota</taxon>
        <taxon>Actinomycetes</taxon>
        <taxon>Micromonosporales</taxon>
        <taxon>Micromonosporaceae</taxon>
        <taxon>Actinocatenispora</taxon>
    </lineage>
</organism>
<evidence type="ECO:0000313" key="2">
    <source>
        <dbReference type="EMBL" id="BCJ30077.1"/>
    </source>
</evidence>
<dbReference type="Proteomes" id="UP000680750">
    <property type="component" value="Chromosome"/>
</dbReference>
<protein>
    <submittedName>
        <fullName evidence="2">Uncharacterized protein</fullName>
    </submittedName>
</protein>
<dbReference type="AlphaFoldDB" id="A0A810L4C4"/>
<sequence>MVDPGPIGHAGERPSGAGDAGSAVDGDAIRPARMVGVRCHRGAAAATWRLRVALAVRAAMGDCAHGESRCRHRSLGMNVTSAPAVGRPRVRFAMMSYRAYGRDCGRWHRDGYGGRSTTACEGP</sequence>